<comment type="caution">
    <text evidence="2">The sequence shown here is derived from an EMBL/GenBank/DDBJ whole genome shotgun (WGS) entry which is preliminary data.</text>
</comment>
<dbReference type="AlphaFoldDB" id="A0AA38JFP8"/>
<feature type="non-terminal residue" evidence="2">
    <location>
        <position position="1"/>
    </location>
</feature>
<evidence type="ECO:0000256" key="1">
    <source>
        <dbReference type="SAM" id="MobiDB-lite"/>
    </source>
</evidence>
<accession>A0AA38JFP8</accession>
<dbReference type="Proteomes" id="UP001176059">
    <property type="component" value="Unassembled WGS sequence"/>
</dbReference>
<name>A0AA38JFP8_9AGAR</name>
<dbReference type="EMBL" id="JANVFO010000035">
    <property type="protein sequence ID" value="KAJ3730094.1"/>
    <property type="molecule type" value="Genomic_DNA"/>
</dbReference>
<evidence type="ECO:0000313" key="2">
    <source>
        <dbReference type="EMBL" id="KAJ3730094.1"/>
    </source>
</evidence>
<keyword evidence="3" id="KW-1185">Reference proteome</keyword>
<sequence>ANASSYSYFSSLPSYPSSSLFLFFTIFLTTTHYLNMSIYLPQPPEPASPSKRRPDTTQLNDRRRIIDNRRALKRIMTECIVYRLKQAPPSFGFTVESSSSFKIDYRFKKTLKSKGVKLIEEIIKGTMNWSDLDKADLALYQKLVGRLFVSKGLFHIVKHLQLNPESLSPSSITSLVEGLLIELGQGSNNITVAKIQAMAVICLKDLGHIYRRWQPLAGFQGTVEEAQELSKRIFFDDFLHSLSTQEAKTPNKGNTKKRGREEEPSLEGQSTLKKAKFADISNRTSLLQRFKRKRSVA</sequence>
<protein>
    <submittedName>
        <fullName evidence="2">Uncharacterized protein</fullName>
    </submittedName>
</protein>
<reference evidence="2" key="1">
    <citation type="submission" date="2022-08" db="EMBL/GenBank/DDBJ databases">
        <authorList>
            <consortium name="DOE Joint Genome Institute"/>
            <person name="Min B."/>
            <person name="Sierra-Patev S."/>
            <person name="Naranjo-Ortiz M."/>
            <person name="Looney B."/>
            <person name="Konkel Z."/>
            <person name="Slot J.C."/>
            <person name="Sakamoto Y."/>
            <person name="Steenwyk J.L."/>
            <person name="Rokas A."/>
            <person name="Carro J."/>
            <person name="Camarero S."/>
            <person name="Ferreira P."/>
            <person name="Molpeceres G."/>
            <person name="Ruiz-duenas F.J."/>
            <person name="Serrano A."/>
            <person name="Henrissat B."/>
            <person name="Drula E."/>
            <person name="Hughes K.W."/>
            <person name="Mata J.L."/>
            <person name="Ishikawa N.K."/>
            <person name="Vargas-Isla R."/>
            <person name="Ushijima S."/>
            <person name="Smith C.A."/>
            <person name="Ahrendt S."/>
            <person name="Andreopoulos W."/>
            <person name="He G."/>
            <person name="LaButti K."/>
            <person name="Lipzen A."/>
            <person name="Ng V."/>
            <person name="Riley R."/>
            <person name="Sandor L."/>
            <person name="Barry K."/>
            <person name="Martinez A.T."/>
            <person name="Xiao Y."/>
            <person name="Gibbons J.G."/>
            <person name="Terashima K."/>
            <person name="Hibbett D.S."/>
            <person name="Grigoriev I.V."/>
        </authorList>
    </citation>
    <scope>NUCLEOTIDE SEQUENCE</scope>
    <source>
        <strain evidence="2">ET3784</strain>
    </source>
</reference>
<reference evidence="2" key="2">
    <citation type="journal article" date="2023" name="Proc. Natl. Acad. Sci. U.S.A.">
        <title>A global phylogenomic analysis of the shiitake genus Lentinula.</title>
        <authorList>
            <person name="Sierra-Patev S."/>
            <person name="Min B."/>
            <person name="Naranjo-Ortiz M."/>
            <person name="Looney B."/>
            <person name="Konkel Z."/>
            <person name="Slot J.C."/>
            <person name="Sakamoto Y."/>
            <person name="Steenwyk J.L."/>
            <person name="Rokas A."/>
            <person name="Carro J."/>
            <person name="Camarero S."/>
            <person name="Ferreira P."/>
            <person name="Molpeceres G."/>
            <person name="Ruiz-Duenas F.J."/>
            <person name="Serrano A."/>
            <person name="Henrissat B."/>
            <person name="Drula E."/>
            <person name="Hughes K.W."/>
            <person name="Mata J.L."/>
            <person name="Ishikawa N.K."/>
            <person name="Vargas-Isla R."/>
            <person name="Ushijima S."/>
            <person name="Smith C.A."/>
            <person name="Donoghue J."/>
            <person name="Ahrendt S."/>
            <person name="Andreopoulos W."/>
            <person name="He G."/>
            <person name="LaButti K."/>
            <person name="Lipzen A."/>
            <person name="Ng V."/>
            <person name="Riley R."/>
            <person name="Sandor L."/>
            <person name="Barry K."/>
            <person name="Martinez A.T."/>
            <person name="Xiao Y."/>
            <person name="Gibbons J.G."/>
            <person name="Terashima K."/>
            <person name="Grigoriev I.V."/>
            <person name="Hibbett D."/>
        </authorList>
    </citation>
    <scope>NUCLEOTIDE SEQUENCE</scope>
    <source>
        <strain evidence="2">ET3784</strain>
    </source>
</reference>
<organism evidence="2 3">
    <name type="scientific">Lentinula guzmanii</name>
    <dbReference type="NCBI Taxonomy" id="2804957"/>
    <lineage>
        <taxon>Eukaryota</taxon>
        <taxon>Fungi</taxon>
        <taxon>Dikarya</taxon>
        <taxon>Basidiomycota</taxon>
        <taxon>Agaricomycotina</taxon>
        <taxon>Agaricomycetes</taxon>
        <taxon>Agaricomycetidae</taxon>
        <taxon>Agaricales</taxon>
        <taxon>Marasmiineae</taxon>
        <taxon>Omphalotaceae</taxon>
        <taxon>Lentinula</taxon>
    </lineage>
</organism>
<proteinExistence type="predicted"/>
<gene>
    <name evidence="2" type="ORF">DFJ43DRAFT_466013</name>
</gene>
<evidence type="ECO:0000313" key="3">
    <source>
        <dbReference type="Proteomes" id="UP001176059"/>
    </source>
</evidence>
<feature type="region of interest" description="Disordered" evidence="1">
    <location>
        <begin position="246"/>
        <end position="272"/>
    </location>
</feature>